<dbReference type="AlphaFoldDB" id="A0A0J7K2C6"/>
<dbReference type="Proteomes" id="UP000036403">
    <property type="component" value="Unassembled WGS sequence"/>
</dbReference>
<dbReference type="PaxDb" id="67767-A0A0J7K2C6"/>
<keyword evidence="1" id="KW-0808">Transferase</keyword>
<accession>A0A0J7K2C6</accession>
<gene>
    <name evidence="1" type="ORF">RF55_17536</name>
</gene>
<evidence type="ECO:0000313" key="1">
    <source>
        <dbReference type="EMBL" id="KMQ84568.1"/>
    </source>
</evidence>
<name>A0A0J7K2C6_LASNI</name>
<evidence type="ECO:0000313" key="2">
    <source>
        <dbReference type="Proteomes" id="UP000036403"/>
    </source>
</evidence>
<feature type="non-terminal residue" evidence="1">
    <location>
        <position position="83"/>
    </location>
</feature>
<proteinExistence type="predicted"/>
<dbReference type="GO" id="GO:0008483">
    <property type="term" value="F:transaminase activity"/>
    <property type="evidence" value="ECO:0007669"/>
    <property type="project" value="UniProtKB-KW"/>
</dbReference>
<sequence>MEARDKGIEGNKERVEDIDSRVKASTIDKDSAISVVKVGKNAFVNAKLPRGGWLKNPFEELTFKGRTDPQNPMKFLRRFEKIA</sequence>
<reference evidence="1 2" key="1">
    <citation type="submission" date="2015-04" db="EMBL/GenBank/DDBJ databases">
        <title>Lasius niger genome sequencing.</title>
        <authorList>
            <person name="Konorov E.A."/>
            <person name="Nikitin M.A."/>
            <person name="Kirill M.V."/>
            <person name="Chang P."/>
        </authorList>
    </citation>
    <scope>NUCLEOTIDE SEQUENCE [LARGE SCALE GENOMIC DNA]</scope>
    <source>
        <tissue evidence="1">Whole</tissue>
    </source>
</reference>
<keyword evidence="1" id="KW-0032">Aminotransferase</keyword>
<protein>
    <submittedName>
        <fullName evidence="1">Udp-4-amino-4-deoxy-l-arabinose-oxoglutarate aminotransferase</fullName>
    </submittedName>
</protein>
<keyword evidence="2" id="KW-1185">Reference proteome</keyword>
<dbReference type="EMBL" id="LBMM01016073">
    <property type="protein sequence ID" value="KMQ84568.1"/>
    <property type="molecule type" value="Genomic_DNA"/>
</dbReference>
<organism evidence="1 2">
    <name type="scientific">Lasius niger</name>
    <name type="common">Black garden ant</name>
    <dbReference type="NCBI Taxonomy" id="67767"/>
    <lineage>
        <taxon>Eukaryota</taxon>
        <taxon>Metazoa</taxon>
        <taxon>Ecdysozoa</taxon>
        <taxon>Arthropoda</taxon>
        <taxon>Hexapoda</taxon>
        <taxon>Insecta</taxon>
        <taxon>Pterygota</taxon>
        <taxon>Neoptera</taxon>
        <taxon>Endopterygota</taxon>
        <taxon>Hymenoptera</taxon>
        <taxon>Apocrita</taxon>
        <taxon>Aculeata</taxon>
        <taxon>Formicoidea</taxon>
        <taxon>Formicidae</taxon>
        <taxon>Formicinae</taxon>
        <taxon>Lasius</taxon>
        <taxon>Lasius</taxon>
    </lineage>
</organism>
<comment type="caution">
    <text evidence="1">The sequence shown here is derived from an EMBL/GenBank/DDBJ whole genome shotgun (WGS) entry which is preliminary data.</text>
</comment>